<feature type="domain" description="Carbohydrate kinase PfkB" evidence="7">
    <location>
        <begin position="13"/>
        <end position="289"/>
    </location>
</feature>
<reference evidence="9" key="1">
    <citation type="journal article" date="2019" name="Int. J. Syst. Evol. Microbiol.">
        <title>The Global Catalogue of Microorganisms (GCM) 10K type strain sequencing project: providing services to taxonomists for standard genome sequencing and annotation.</title>
        <authorList>
            <consortium name="The Broad Institute Genomics Platform"/>
            <consortium name="The Broad Institute Genome Sequencing Center for Infectious Disease"/>
            <person name="Wu L."/>
            <person name="Ma J."/>
        </authorList>
    </citation>
    <scope>NUCLEOTIDE SEQUENCE [LARGE SCALE GENOMIC DNA]</scope>
    <source>
        <strain evidence="9">JCM 6835</strain>
    </source>
</reference>
<dbReference type="PIRSF" id="PIRSF000535">
    <property type="entry name" value="1PFK/6PFK/LacC"/>
    <property type="match status" value="1"/>
</dbReference>
<evidence type="ECO:0000256" key="2">
    <source>
        <dbReference type="ARBA" id="ARBA00022679"/>
    </source>
</evidence>
<evidence type="ECO:0000256" key="5">
    <source>
        <dbReference type="ARBA" id="ARBA00022840"/>
    </source>
</evidence>
<evidence type="ECO:0000256" key="1">
    <source>
        <dbReference type="ARBA" id="ARBA00010688"/>
    </source>
</evidence>
<dbReference type="Pfam" id="PF00294">
    <property type="entry name" value="PfkB"/>
    <property type="match status" value="1"/>
</dbReference>
<keyword evidence="3" id="KW-0547">Nucleotide-binding</keyword>
<comment type="similarity">
    <text evidence="1">Belongs to the carbohydrate kinase PfkB family.</text>
</comment>
<dbReference type="InterPro" id="IPR029056">
    <property type="entry name" value="Ribokinase-like"/>
</dbReference>
<sequence>MIVTVTANPALDITYRVDELHVDAVNRVTAVASRAGGKGLNVARVLRCLDAEGVEGSGVPVIALGLAGGSCGEVLRADLDAAGIAHDLIQVEAETRRTVAVVDSRAGTVTLLSEPGARVSGGAWAALREQVRARLPEASVLVLSGSLPPGLPADAYAVLTMEAGRHGVPVVVDADGRALSLAVTARPEVVKPNAAELARATGLPDLADGSARLRRLGAGAVVASDGPGGLDADTPDGRWRAVPPQTLGGNPTGAGDAAVAAIALGLAKGWDWPRTLVHAAALSAAAVPAPLAGDVDLVAYRDNLTRVALQEKEPQCR</sequence>
<evidence type="ECO:0000256" key="3">
    <source>
        <dbReference type="ARBA" id="ARBA00022741"/>
    </source>
</evidence>
<dbReference type="PANTHER" id="PTHR46566">
    <property type="entry name" value="1-PHOSPHOFRUCTOKINASE-RELATED"/>
    <property type="match status" value="1"/>
</dbReference>
<keyword evidence="5" id="KW-0067">ATP-binding</keyword>
<dbReference type="CDD" id="cd01164">
    <property type="entry name" value="FruK_PfkB_like"/>
    <property type="match status" value="1"/>
</dbReference>
<evidence type="ECO:0000313" key="9">
    <source>
        <dbReference type="Proteomes" id="UP001501666"/>
    </source>
</evidence>
<evidence type="ECO:0000313" key="8">
    <source>
        <dbReference type="EMBL" id="GAA2697150.1"/>
    </source>
</evidence>
<proteinExistence type="inferred from homology"/>
<dbReference type="PANTHER" id="PTHR46566:SF5">
    <property type="entry name" value="1-PHOSPHOFRUCTOKINASE"/>
    <property type="match status" value="1"/>
</dbReference>
<evidence type="ECO:0000259" key="7">
    <source>
        <dbReference type="Pfam" id="PF00294"/>
    </source>
</evidence>
<evidence type="ECO:0000256" key="6">
    <source>
        <dbReference type="PIRNR" id="PIRNR000535"/>
    </source>
</evidence>
<accession>A0ABP6FPL4</accession>
<name>A0ABP6FPL4_9ACTN</name>
<organism evidence="8 9">
    <name type="scientific">Nonomuraea recticatena</name>
    <dbReference type="NCBI Taxonomy" id="46178"/>
    <lineage>
        <taxon>Bacteria</taxon>
        <taxon>Bacillati</taxon>
        <taxon>Actinomycetota</taxon>
        <taxon>Actinomycetes</taxon>
        <taxon>Streptosporangiales</taxon>
        <taxon>Streptosporangiaceae</taxon>
        <taxon>Nonomuraea</taxon>
    </lineage>
</organism>
<dbReference type="InterPro" id="IPR002173">
    <property type="entry name" value="Carboh/pur_kinase_PfkB_CS"/>
</dbReference>
<dbReference type="InterPro" id="IPR017583">
    <property type="entry name" value="Tagatose/fructose_Pkinase"/>
</dbReference>
<keyword evidence="4" id="KW-0418">Kinase</keyword>
<dbReference type="SUPFAM" id="SSF53613">
    <property type="entry name" value="Ribokinase-like"/>
    <property type="match status" value="1"/>
</dbReference>
<dbReference type="InterPro" id="IPR011611">
    <property type="entry name" value="PfkB_dom"/>
</dbReference>
<gene>
    <name evidence="8" type="ORF">GCM10010412_091820</name>
</gene>
<dbReference type="RefSeq" id="WP_346156301.1">
    <property type="nucleotide sequence ID" value="NZ_BAAATE010000046.1"/>
</dbReference>
<protein>
    <submittedName>
        <fullName evidence="8">1-phosphofructokinase family hexose kinase</fullName>
    </submittedName>
</protein>
<evidence type="ECO:0000256" key="4">
    <source>
        <dbReference type="ARBA" id="ARBA00022777"/>
    </source>
</evidence>
<dbReference type="NCBIfam" id="TIGR03168">
    <property type="entry name" value="1-PFK"/>
    <property type="match status" value="1"/>
</dbReference>
<keyword evidence="2 6" id="KW-0808">Transferase</keyword>
<dbReference type="Proteomes" id="UP001501666">
    <property type="component" value="Unassembled WGS sequence"/>
</dbReference>
<comment type="caution">
    <text evidence="8">The sequence shown here is derived from an EMBL/GenBank/DDBJ whole genome shotgun (WGS) entry which is preliminary data.</text>
</comment>
<keyword evidence="9" id="KW-1185">Reference proteome</keyword>
<dbReference type="Gene3D" id="3.40.1190.20">
    <property type="match status" value="1"/>
</dbReference>
<dbReference type="EMBL" id="BAAATE010000046">
    <property type="protein sequence ID" value="GAA2697150.1"/>
    <property type="molecule type" value="Genomic_DNA"/>
</dbReference>
<dbReference type="PROSITE" id="PS00584">
    <property type="entry name" value="PFKB_KINASES_2"/>
    <property type="match status" value="1"/>
</dbReference>